<dbReference type="EMBL" id="CP005386">
    <property type="protein sequence ID" value="AGL26690.1"/>
    <property type="molecule type" value="Genomic_DNA"/>
</dbReference>
<dbReference type="HOGENOM" id="CLU_125738_0_0_11"/>
<evidence type="ECO:0000313" key="1">
    <source>
        <dbReference type="EMBL" id="AGL26690.1"/>
    </source>
</evidence>
<reference evidence="1 2" key="1">
    <citation type="journal article" date="2013" name="Genome Announc.">
        <title>Whole-Genome Sequences of Four Clinical Isolates of Mycobacterium tuberculosis from Tamil Nadu, South India.</title>
        <authorList>
            <person name="Narayanan S."/>
            <person name="Deshpande U."/>
        </authorList>
    </citation>
    <scope>NUCLEOTIDE SEQUENCE [LARGE SCALE GENOMIC DNA]</scope>
    <source>
        <strain evidence="1 2">CAS/NITR204</strain>
    </source>
</reference>
<protein>
    <recommendedName>
        <fullName evidence="3">AAA+ ATPase domain-containing protein</fullName>
    </recommendedName>
</protein>
<dbReference type="BioCyc" id="MTUB1310114:G13A2-1249-MONOMER"/>
<evidence type="ECO:0000313" key="2">
    <source>
        <dbReference type="Proteomes" id="UP000013548"/>
    </source>
</evidence>
<dbReference type="InterPro" id="IPR027417">
    <property type="entry name" value="P-loop_NTPase"/>
</dbReference>
<dbReference type="Proteomes" id="UP000013548">
    <property type="component" value="Chromosome"/>
</dbReference>
<gene>
    <name evidence="1" type="ORF">J113_08450</name>
</gene>
<dbReference type="AlphaFoldDB" id="R4M782"/>
<organism evidence="1 2">
    <name type="scientific">Mycobacterium tuberculosis CAS/NITR204</name>
    <dbReference type="NCBI Taxonomy" id="1310114"/>
    <lineage>
        <taxon>Bacteria</taxon>
        <taxon>Bacillati</taxon>
        <taxon>Actinomycetota</taxon>
        <taxon>Actinomycetes</taxon>
        <taxon>Mycobacteriales</taxon>
        <taxon>Mycobacteriaceae</taxon>
        <taxon>Mycobacterium</taxon>
        <taxon>Mycobacterium tuberculosis complex</taxon>
    </lineage>
</organism>
<dbReference type="PATRIC" id="fig|1310114.3.peg.1771"/>
<accession>R4M782</accession>
<sequence>MEAAVDSPDRCGVVLVGPHGVGKTLLAQLAAEQVMSEDGRSGRARWVVGTAPGRAIPFGAFRHLISLPASGADIGRPAALLRAARSSLTGDAGDLCSWSTTRTTWIRCGHRLYQLAQAGAARLVVTAPRRPSHRTL</sequence>
<dbReference type="Gene3D" id="3.40.50.300">
    <property type="entry name" value="P-loop containing nucleotide triphosphate hydrolases"/>
    <property type="match status" value="1"/>
</dbReference>
<proteinExistence type="predicted"/>
<dbReference type="KEGG" id="mtuc:J113_08450"/>
<evidence type="ECO:0008006" key="3">
    <source>
        <dbReference type="Google" id="ProtNLM"/>
    </source>
</evidence>
<name>R4M782_MYCTX</name>
<dbReference type="SUPFAM" id="SSF52540">
    <property type="entry name" value="P-loop containing nucleoside triphosphate hydrolases"/>
    <property type="match status" value="1"/>
</dbReference>